<dbReference type="AlphaFoldDB" id="A0A532V323"/>
<dbReference type="GO" id="GO:0004713">
    <property type="term" value="F:protein tyrosine kinase activity"/>
    <property type="evidence" value="ECO:0007669"/>
    <property type="project" value="TreeGrafter"/>
</dbReference>
<sequence length="713" mass="80222">MEIKHVWDILVRRKWLIIQGFVVIFGIIMIATFLKPKTYLAECKLVMEGEGTQEALLRSMGLESVSEMLFSANLNQTSSMIEVETAKMMSKPILDRVSQKLDLREPDGSYTPGPSLVLISGTFQWYALRGLKVKPSKKSPILKIQGYSPNPQEALDMSNTLSEVYLAEDVARKHRETADAARFADEQSKIAKRDWNEAKRKLREFQESEHVVDVSAEVTTLIGQIAELRAQQNMMNLSLEEIYAMESSFGGQTSLIGGSTISNQNQIAYLKSELAKLEAELQGSLSKYTESHPTIIAMREQTIDLQKKLLQEKDVYQQSEEARFGELQSQIGDYQNILREFPSKLYTLAQLQLAANTSEQLYTMLLDMKYRLNITKAMQISNINIIEPAWKAKVDSPNIEDNMIIGAVLGLIFGLGLAILIEYLDDSVKDADAIQVQLGLPLLGNIPLMNRKEYPLIVGNGEAPERKSLYFLREAYNILSHNIKLGSLDEKVKSIMVTSSIPEEGKSYISTNLAINFAQQGKNVLLVDSDYPRPSIYKIFGLENEIGLTEVILGEASLEEVLKPSGIDHLWVMTTGPKPPSTTQLFESNQMKEFIREAEKLFDIVLFDTPPVFSLNDPVVLGALTDRTIAVAAAGEISRQMLKQAIETLQRGNSRLLGVVLNKVQMEGTHYYYYYHSYNKLDEGGFRKLAAKPLALLGIKKKSSRRRYRHKPV</sequence>
<dbReference type="Gene3D" id="3.40.50.300">
    <property type="entry name" value="P-loop containing nucleotide triphosphate hydrolases"/>
    <property type="match status" value="1"/>
</dbReference>
<accession>A0A532V323</accession>
<comment type="caution">
    <text evidence="5">The sequence shown here is derived from an EMBL/GenBank/DDBJ whole genome shotgun (WGS) entry which is preliminary data.</text>
</comment>
<feature type="transmembrane region" description="Helical" evidence="3">
    <location>
        <begin position="403"/>
        <end position="424"/>
    </location>
</feature>
<organism evidence="5 6">
    <name type="scientific">candidate division LCP-89 bacterium B3_LCP</name>
    <dbReference type="NCBI Taxonomy" id="2012998"/>
    <lineage>
        <taxon>Bacteria</taxon>
        <taxon>Pseudomonadati</taxon>
        <taxon>Bacteria division LCP-89</taxon>
    </lineage>
</organism>
<dbReference type="SUPFAM" id="SSF52540">
    <property type="entry name" value="P-loop containing nucleoside triphosphate hydrolases"/>
    <property type="match status" value="1"/>
</dbReference>
<keyword evidence="3" id="KW-0812">Transmembrane</keyword>
<dbReference type="InterPro" id="IPR032807">
    <property type="entry name" value="GNVR"/>
</dbReference>
<feature type="domain" description="Tyrosine-protein kinase G-rich" evidence="4">
    <location>
        <begin position="348"/>
        <end position="420"/>
    </location>
</feature>
<name>A0A532V323_UNCL8</name>
<keyword evidence="1" id="KW-0547">Nucleotide-binding</keyword>
<dbReference type="Pfam" id="PF10609">
    <property type="entry name" value="ParA"/>
    <property type="match status" value="1"/>
</dbReference>
<dbReference type="InterPro" id="IPR050445">
    <property type="entry name" value="Bact_polysacc_biosynth/exp"/>
</dbReference>
<keyword evidence="3" id="KW-0472">Membrane</keyword>
<dbReference type="PANTHER" id="PTHR32309">
    <property type="entry name" value="TYROSINE-PROTEIN KINASE"/>
    <property type="match status" value="1"/>
</dbReference>
<keyword evidence="3" id="KW-1133">Transmembrane helix</keyword>
<evidence type="ECO:0000313" key="5">
    <source>
        <dbReference type="EMBL" id="TKJ41616.1"/>
    </source>
</evidence>
<dbReference type="CDD" id="cd05387">
    <property type="entry name" value="BY-kinase"/>
    <property type="match status" value="1"/>
</dbReference>
<dbReference type="Proteomes" id="UP000319619">
    <property type="component" value="Unassembled WGS sequence"/>
</dbReference>
<gene>
    <name evidence="5" type="ORF">CEE37_03355</name>
</gene>
<dbReference type="InterPro" id="IPR027417">
    <property type="entry name" value="P-loop_NTPase"/>
</dbReference>
<feature type="transmembrane region" description="Helical" evidence="3">
    <location>
        <begin position="15"/>
        <end position="34"/>
    </location>
</feature>
<evidence type="ECO:0000259" key="4">
    <source>
        <dbReference type="Pfam" id="PF13807"/>
    </source>
</evidence>
<dbReference type="NCBIfam" id="TIGR01007">
    <property type="entry name" value="eps_fam"/>
    <property type="match status" value="1"/>
</dbReference>
<proteinExistence type="predicted"/>
<dbReference type="EMBL" id="NJBN01000002">
    <property type="protein sequence ID" value="TKJ41616.1"/>
    <property type="molecule type" value="Genomic_DNA"/>
</dbReference>
<evidence type="ECO:0000256" key="1">
    <source>
        <dbReference type="ARBA" id="ARBA00022741"/>
    </source>
</evidence>
<evidence type="ECO:0000256" key="2">
    <source>
        <dbReference type="ARBA" id="ARBA00022840"/>
    </source>
</evidence>
<dbReference type="PANTHER" id="PTHR32309:SF13">
    <property type="entry name" value="FERRIC ENTEROBACTIN TRANSPORT PROTEIN FEPE"/>
    <property type="match status" value="1"/>
</dbReference>
<dbReference type="GO" id="GO:0005886">
    <property type="term" value="C:plasma membrane"/>
    <property type="evidence" value="ECO:0007669"/>
    <property type="project" value="TreeGrafter"/>
</dbReference>
<dbReference type="InterPro" id="IPR033756">
    <property type="entry name" value="YlxH/NBP35"/>
</dbReference>
<reference evidence="5 6" key="1">
    <citation type="submission" date="2017-06" db="EMBL/GenBank/DDBJ databases">
        <title>Novel microbial phyla capable of carbon fixation and sulfur reduction in deep-sea sediments.</title>
        <authorList>
            <person name="Huang J."/>
            <person name="Baker B."/>
            <person name="Wang Y."/>
        </authorList>
    </citation>
    <scope>NUCLEOTIDE SEQUENCE [LARGE SCALE GENOMIC DNA]</scope>
    <source>
        <strain evidence="5">B3_LCP</strain>
    </source>
</reference>
<dbReference type="InterPro" id="IPR005702">
    <property type="entry name" value="Wzc-like_C"/>
</dbReference>
<evidence type="ECO:0000256" key="3">
    <source>
        <dbReference type="SAM" id="Phobius"/>
    </source>
</evidence>
<keyword evidence="2" id="KW-0067">ATP-binding</keyword>
<dbReference type="GO" id="GO:0005524">
    <property type="term" value="F:ATP binding"/>
    <property type="evidence" value="ECO:0007669"/>
    <property type="project" value="UniProtKB-KW"/>
</dbReference>
<dbReference type="Pfam" id="PF13807">
    <property type="entry name" value="GNVR"/>
    <property type="match status" value="1"/>
</dbReference>
<protein>
    <recommendedName>
        <fullName evidence="4">Tyrosine-protein kinase G-rich domain-containing protein</fullName>
    </recommendedName>
</protein>
<evidence type="ECO:0000313" key="6">
    <source>
        <dbReference type="Proteomes" id="UP000319619"/>
    </source>
</evidence>